<evidence type="ECO:0000313" key="3">
    <source>
        <dbReference type="RefSeq" id="XP_024943097.1"/>
    </source>
</evidence>
<feature type="compositionally biased region" description="Basic residues" evidence="1">
    <location>
        <begin position="275"/>
        <end position="287"/>
    </location>
</feature>
<keyword evidence="2" id="KW-1185">Reference proteome</keyword>
<feature type="region of interest" description="Disordered" evidence="1">
    <location>
        <begin position="260"/>
        <end position="293"/>
    </location>
</feature>
<sequence length="293" mass="33893">MLEEKLTKAIGALSRILPNLEGPNASCRELYSGVIRSTAMYGAPVWYRALQEETSMILRRPQRAVAIRIIRGYRTVSTDAACALAGTIPWDLEAKIVSTLYDWKHARVEQPTPKMIEEQPMALRRSAIDEWSRRLVQPKYGINTINAIQPILRKWVDRENGELTFRMTQVITGHGCLGWYLNKIAMREPTSACYQCNGCEKETAQHLLEECPLWNKERDTLKSTIGDNLTLPNIMSQIISEEEKWKAFQIFCETVMAKKEEDERRRETETNDAIRRRRNARRKRRSVHSQLGE</sequence>
<dbReference type="AlphaFoldDB" id="A0AAJ7RMC8"/>
<proteinExistence type="predicted"/>
<dbReference type="KEGG" id="ccin:112494668"/>
<dbReference type="RefSeq" id="XP_024943097.1">
    <property type="nucleotide sequence ID" value="XM_025087329.1"/>
</dbReference>
<name>A0AAJ7RMC8_CEPCN</name>
<protein>
    <submittedName>
        <fullName evidence="3">Uncharacterized protein LOC112494668</fullName>
    </submittedName>
</protein>
<organism evidence="2 3">
    <name type="scientific">Cephus cinctus</name>
    <name type="common">Wheat stem sawfly</name>
    <dbReference type="NCBI Taxonomy" id="211228"/>
    <lineage>
        <taxon>Eukaryota</taxon>
        <taxon>Metazoa</taxon>
        <taxon>Ecdysozoa</taxon>
        <taxon>Arthropoda</taxon>
        <taxon>Hexapoda</taxon>
        <taxon>Insecta</taxon>
        <taxon>Pterygota</taxon>
        <taxon>Neoptera</taxon>
        <taxon>Endopterygota</taxon>
        <taxon>Hymenoptera</taxon>
        <taxon>Cephoidea</taxon>
        <taxon>Cephidae</taxon>
        <taxon>Cephus</taxon>
    </lineage>
</organism>
<feature type="compositionally biased region" description="Basic and acidic residues" evidence="1">
    <location>
        <begin position="260"/>
        <end position="274"/>
    </location>
</feature>
<evidence type="ECO:0000256" key="1">
    <source>
        <dbReference type="SAM" id="MobiDB-lite"/>
    </source>
</evidence>
<gene>
    <name evidence="3" type="primary">LOC112494668</name>
</gene>
<dbReference type="Proteomes" id="UP000694920">
    <property type="component" value="Unplaced"/>
</dbReference>
<dbReference type="GeneID" id="112494668"/>
<accession>A0AAJ7RMC8</accession>
<evidence type="ECO:0000313" key="2">
    <source>
        <dbReference type="Proteomes" id="UP000694920"/>
    </source>
</evidence>
<reference evidence="3" key="1">
    <citation type="submission" date="2025-08" db="UniProtKB">
        <authorList>
            <consortium name="RefSeq"/>
        </authorList>
    </citation>
    <scope>IDENTIFICATION</scope>
</reference>